<keyword evidence="3" id="KW-1185">Reference proteome</keyword>
<name>A0A370PGL1_ASPPH</name>
<feature type="chain" id="PRO_5016986355" description="Hydrophobin" evidence="1">
    <location>
        <begin position="19"/>
        <end position="108"/>
    </location>
</feature>
<accession>A0A370PGL1</accession>
<feature type="signal peptide" evidence="1">
    <location>
        <begin position="1"/>
        <end position="18"/>
    </location>
</feature>
<dbReference type="AlphaFoldDB" id="A0A370PGL1"/>
<keyword evidence="1" id="KW-0732">Signal</keyword>
<gene>
    <name evidence="2" type="ORF">M752DRAFT_267571</name>
</gene>
<proteinExistence type="predicted"/>
<evidence type="ECO:0000256" key="1">
    <source>
        <dbReference type="SAM" id="SignalP"/>
    </source>
</evidence>
<organism evidence="2 3">
    <name type="scientific">Aspergillus phoenicis ATCC 13157</name>
    <dbReference type="NCBI Taxonomy" id="1353007"/>
    <lineage>
        <taxon>Eukaryota</taxon>
        <taxon>Fungi</taxon>
        <taxon>Dikarya</taxon>
        <taxon>Ascomycota</taxon>
        <taxon>Pezizomycotina</taxon>
        <taxon>Eurotiomycetes</taxon>
        <taxon>Eurotiomycetidae</taxon>
        <taxon>Eurotiales</taxon>
        <taxon>Aspergillaceae</taxon>
        <taxon>Aspergillus</taxon>
    </lineage>
</organism>
<evidence type="ECO:0000313" key="3">
    <source>
        <dbReference type="Proteomes" id="UP000254937"/>
    </source>
</evidence>
<protein>
    <recommendedName>
        <fullName evidence="4">Hydrophobin</fullName>
    </recommendedName>
</protein>
<reference evidence="2 3" key="1">
    <citation type="submission" date="2018-07" db="EMBL/GenBank/DDBJ databases">
        <title>Section-level genome sequencing of Aspergillus section Nigri to investigate inter- and intra-species variation.</title>
        <authorList>
            <consortium name="DOE Joint Genome Institute"/>
            <person name="Vesth T.C."/>
            <person name="Nybo J.L."/>
            <person name="Theobald S."/>
            <person name="Frisvad J.C."/>
            <person name="Larsen T.O."/>
            <person name="Nielsen K.F."/>
            <person name="Hoof J.B."/>
            <person name="Brandl J."/>
            <person name="Salamov A."/>
            <person name="Riley R."/>
            <person name="Gladden J.M."/>
            <person name="Phatale P."/>
            <person name="Nielsen M.T."/>
            <person name="Lyhne E.K."/>
            <person name="Kogle M.E."/>
            <person name="Strasser K."/>
            <person name="McDonnell E."/>
            <person name="Barry K."/>
            <person name="Clum A."/>
            <person name="Chen C."/>
            <person name="Nolan M."/>
            <person name="Sandor L."/>
            <person name="Kuo A."/>
            <person name="Lipzen A."/>
            <person name="Hainaut M."/>
            <person name="Drula E."/>
            <person name="Tsang A."/>
            <person name="Magnuson J.K."/>
            <person name="Henrissat B."/>
            <person name="Wiebenga A."/>
            <person name="Simmons B.A."/>
            <person name="Makela M.R."/>
            <person name="De vries R.P."/>
            <person name="Grigoriev I.V."/>
            <person name="Mortensen U.H."/>
            <person name="Baker S.E."/>
            <person name="Andersen M.R."/>
        </authorList>
    </citation>
    <scope>NUCLEOTIDE SEQUENCE [LARGE SCALE GENOMIC DNA]</scope>
    <source>
        <strain evidence="2 3">ATCC 13157</strain>
    </source>
</reference>
<sequence length="108" mass="11625">MKLLSILSTAFFIAAVAATPCPAGSATECCAGLPLHLQFGGVQFDIASIEIIVTFRLKEIYLLYCSQVSISLTLNIDLTERIKTAINLLIRVLSTLAAGVLARIPWLC</sequence>
<dbReference type="Proteomes" id="UP000254937">
    <property type="component" value="Unassembled WGS sequence"/>
</dbReference>
<evidence type="ECO:0000313" key="2">
    <source>
        <dbReference type="EMBL" id="RDK41282.1"/>
    </source>
</evidence>
<evidence type="ECO:0008006" key="4">
    <source>
        <dbReference type="Google" id="ProtNLM"/>
    </source>
</evidence>
<dbReference type="EMBL" id="KZ851856">
    <property type="protein sequence ID" value="RDK41282.1"/>
    <property type="molecule type" value="Genomic_DNA"/>
</dbReference>